<dbReference type="SUPFAM" id="SSF110857">
    <property type="entry name" value="Gamma-glutamyl cyclotransferase-like"/>
    <property type="match status" value="1"/>
</dbReference>
<feature type="region of interest" description="Disordered" evidence="5">
    <location>
        <begin position="296"/>
        <end position="324"/>
    </location>
</feature>
<dbReference type="Pfam" id="PF04752">
    <property type="entry name" value="ChaC"/>
    <property type="match status" value="1"/>
</dbReference>
<feature type="compositionally biased region" description="Basic and acidic residues" evidence="5">
    <location>
        <begin position="20"/>
        <end position="30"/>
    </location>
</feature>
<accession>A0AAN8PLM7</accession>
<dbReference type="InterPro" id="IPR013024">
    <property type="entry name" value="GGCT-like"/>
</dbReference>
<dbReference type="InterPro" id="IPR036568">
    <property type="entry name" value="GGCT-like_sf"/>
</dbReference>
<proteinExistence type="inferred from homology"/>
<evidence type="ECO:0000313" key="7">
    <source>
        <dbReference type="Proteomes" id="UP001372834"/>
    </source>
</evidence>
<dbReference type="InterPro" id="IPR006840">
    <property type="entry name" value="ChaC"/>
</dbReference>
<dbReference type="GO" id="GO:0005737">
    <property type="term" value="C:cytoplasm"/>
    <property type="evidence" value="ECO:0007669"/>
    <property type="project" value="TreeGrafter"/>
</dbReference>
<keyword evidence="3" id="KW-0456">Lyase</keyword>
<dbReference type="PANTHER" id="PTHR12192:SF26">
    <property type="entry name" value="GLUTATHIONE-SPECIFIC GAMMA-GLUTAMYLCYCLOTRANSFERASE 1"/>
    <property type="match status" value="1"/>
</dbReference>
<evidence type="ECO:0000256" key="4">
    <source>
        <dbReference type="ARBA" id="ARBA00048073"/>
    </source>
</evidence>
<dbReference type="EMBL" id="JAWJWE010000004">
    <property type="protein sequence ID" value="KAK6636975.1"/>
    <property type="molecule type" value="Genomic_DNA"/>
</dbReference>
<dbReference type="PANTHER" id="PTHR12192">
    <property type="entry name" value="CATION TRANSPORT PROTEIN CHAC-RELATED"/>
    <property type="match status" value="1"/>
</dbReference>
<dbReference type="AlphaFoldDB" id="A0AAN8PLM7"/>
<gene>
    <name evidence="6" type="ORF">RUM43_010641</name>
</gene>
<evidence type="ECO:0000256" key="2">
    <source>
        <dbReference type="ARBA" id="ARBA00012344"/>
    </source>
</evidence>
<evidence type="ECO:0000256" key="5">
    <source>
        <dbReference type="SAM" id="MobiDB-lite"/>
    </source>
</evidence>
<dbReference type="GO" id="GO:0006751">
    <property type="term" value="P:glutathione catabolic process"/>
    <property type="evidence" value="ECO:0007669"/>
    <property type="project" value="InterPro"/>
</dbReference>
<comment type="similarity">
    <text evidence="1">Belongs to the gamma-glutamylcyclotransferase family. ChaC subfamily.</text>
</comment>
<organism evidence="6 7">
    <name type="scientific">Polyplax serrata</name>
    <name type="common">Common mouse louse</name>
    <dbReference type="NCBI Taxonomy" id="468196"/>
    <lineage>
        <taxon>Eukaryota</taxon>
        <taxon>Metazoa</taxon>
        <taxon>Ecdysozoa</taxon>
        <taxon>Arthropoda</taxon>
        <taxon>Hexapoda</taxon>
        <taxon>Insecta</taxon>
        <taxon>Pterygota</taxon>
        <taxon>Neoptera</taxon>
        <taxon>Paraneoptera</taxon>
        <taxon>Psocodea</taxon>
        <taxon>Troctomorpha</taxon>
        <taxon>Phthiraptera</taxon>
        <taxon>Anoplura</taxon>
        <taxon>Polyplacidae</taxon>
        <taxon>Polyplax</taxon>
    </lineage>
</organism>
<comment type="caution">
    <text evidence="6">The sequence shown here is derived from an EMBL/GenBank/DDBJ whole genome shotgun (WGS) entry which is preliminary data.</text>
</comment>
<evidence type="ECO:0000313" key="6">
    <source>
        <dbReference type="EMBL" id="KAK6636975.1"/>
    </source>
</evidence>
<dbReference type="Gene3D" id="3.10.490.10">
    <property type="entry name" value="Gamma-glutamyl cyclotransferase-like"/>
    <property type="match status" value="1"/>
</dbReference>
<name>A0AAN8PLM7_POLSC</name>
<feature type="region of interest" description="Disordered" evidence="5">
    <location>
        <begin position="1"/>
        <end position="33"/>
    </location>
</feature>
<dbReference type="CDD" id="cd06661">
    <property type="entry name" value="GGCT_like"/>
    <property type="match status" value="1"/>
</dbReference>
<evidence type="ECO:0000256" key="1">
    <source>
        <dbReference type="ARBA" id="ARBA00009662"/>
    </source>
</evidence>
<dbReference type="EC" id="4.3.2.7" evidence="2"/>
<protein>
    <recommendedName>
        <fullName evidence="2">glutathione-specific gamma-glutamylcyclotransferase</fullName>
        <ecNumber evidence="2">4.3.2.7</ecNumber>
    </recommendedName>
</protein>
<dbReference type="Proteomes" id="UP001372834">
    <property type="component" value="Unassembled WGS sequence"/>
</dbReference>
<reference evidence="6 7" key="1">
    <citation type="submission" date="2023-10" db="EMBL/GenBank/DDBJ databases">
        <title>Genomes of two closely related lineages of the louse Polyplax serrata with different host specificities.</title>
        <authorList>
            <person name="Martinu J."/>
            <person name="Tarabai H."/>
            <person name="Stefka J."/>
            <person name="Hypsa V."/>
        </authorList>
    </citation>
    <scope>NUCLEOTIDE SEQUENCE [LARGE SCALE GENOMIC DNA]</scope>
    <source>
        <strain evidence="6">HR10_N</strain>
    </source>
</reference>
<dbReference type="GO" id="GO:0061928">
    <property type="term" value="F:glutathione specific gamma-glutamylcyclotransferase activity"/>
    <property type="evidence" value="ECO:0007669"/>
    <property type="project" value="UniProtKB-EC"/>
</dbReference>
<comment type="catalytic activity">
    <reaction evidence="4">
        <text>glutathione = L-cysteinylglycine + 5-oxo-L-proline</text>
        <dbReference type="Rhea" id="RHEA:47724"/>
        <dbReference type="ChEBI" id="CHEBI:57925"/>
        <dbReference type="ChEBI" id="CHEBI:58402"/>
        <dbReference type="ChEBI" id="CHEBI:61694"/>
        <dbReference type="EC" id="4.3.2.7"/>
    </reaction>
</comment>
<sequence length="341" mass="38527">MTTRRNLPPDTEPPSTSSSNRDERRRREDGEVVTAEAATSAMTELKIQDFDWMDEDDFDGTGMWVFGYGSLCWHQGFTYNKSLTGCIRGFSRKFWQGNTTHRGTEKKPGRVVTLIEDEEVSTLLPPTTPFGDVTHLAIHSFYSGFRLCYQVYFFTFQGIVWGQAFQVKEKEAFSYLNNRECELGGYLTTISTFYPRPDAKANKSTKPFPVILYLATSSNRHWLGDSSLPDIANQIVECAGNSGHNVEYLLRLANFVRENIPEAVDDHLFTLERLVRSQIKEKNLCLKTLMGENKSVIDDSRAEGGQEQEPEGGEAGRSGSRSALHFTSRVSPKKLRCVNIC</sequence>
<evidence type="ECO:0000256" key="3">
    <source>
        <dbReference type="ARBA" id="ARBA00023239"/>
    </source>
</evidence>